<keyword evidence="2 4" id="KW-0547">Nucleotide-binding</keyword>
<dbReference type="Proteomes" id="UP000242243">
    <property type="component" value="Unassembled WGS sequence"/>
</dbReference>
<evidence type="ECO:0000313" key="7">
    <source>
        <dbReference type="EMBL" id="SFP62888.1"/>
    </source>
</evidence>
<dbReference type="SUPFAM" id="SSF56059">
    <property type="entry name" value="Glutathione synthetase ATP-binding domain-like"/>
    <property type="match status" value="1"/>
</dbReference>
<gene>
    <name evidence="6" type="primary">nikS</name>
    <name evidence="6" type="ORF">HHA03_23170</name>
    <name evidence="7" type="ORF">SAMN05421839_13526</name>
</gene>
<dbReference type="GO" id="GO:0016874">
    <property type="term" value="F:ligase activity"/>
    <property type="evidence" value="ECO:0007669"/>
    <property type="project" value="UniProtKB-KW"/>
</dbReference>
<dbReference type="GO" id="GO:0046872">
    <property type="term" value="F:metal ion binding"/>
    <property type="evidence" value="ECO:0007669"/>
    <property type="project" value="InterPro"/>
</dbReference>
<organism evidence="7 8">
    <name type="scientific">Halolactibacillus halophilus</name>
    <dbReference type="NCBI Taxonomy" id="306540"/>
    <lineage>
        <taxon>Bacteria</taxon>
        <taxon>Bacillati</taxon>
        <taxon>Bacillota</taxon>
        <taxon>Bacilli</taxon>
        <taxon>Bacillales</taxon>
        <taxon>Bacillaceae</taxon>
        <taxon>Halolactibacillus</taxon>
    </lineage>
</organism>
<dbReference type="Proteomes" id="UP000321547">
    <property type="component" value="Unassembled WGS sequence"/>
</dbReference>
<evidence type="ECO:0000313" key="9">
    <source>
        <dbReference type="Proteomes" id="UP000321547"/>
    </source>
</evidence>
<evidence type="ECO:0000313" key="6">
    <source>
        <dbReference type="EMBL" id="GEM02785.1"/>
    </source>
</evidence>
<evidence type="ECO:0000259" key="5">
    <source>
        <dbReference type="PROSITE" id="PS50975"/>
    </source>
</evidence>
<dbReference type="InterPro" id="IPR013815">
    <property type="entry name" value="ATP_grasp_subdomain_1"/>
</dbReference>
<proteinExistence type="predicted"/>
<evidence type="ECO:0000313" key="8">
    <source>
        <dbReference type="Proteomes" id="UP000242243"/>
    </source>
</evidence>
<evidence type="ECO:0000256" key="4">
    <source>
        <dbReference type="PROSITE-ProRule" id="PRU00409"/>
    </source>
</evidence>
<reference evidence="7 8" key="1">
    <citation type="submission" date="2016-10" db="EMBL/GenBank/DDBJ databases">
        <authorList>
            <person name="de Groot N.N."/>
        </authorList>
    </citation>
    <scope>NUCLEOTIDE SEQUENCE [LARGE SCALE GENOMIC DNA]</scope>
    <source>
        <strain evidence="7 8">DSM 17073</strain>
    </source>
</reference>
<dbReference type="OrthoDB" id="9803907at2"/>
<evidence type="ECO:0000256" key="3">
    <source>
        <dbReference type="ARBA" id="ARBA00022840"/>
    </source>
</evidence>
<dbReference type="Gene3D" id="3.40.50.20">
    <property type="match status" value="1"/>
</dbReference>
<dbReference type="PANTHER" id="PTHR43585:SF2">
    <property type="entry name" value="ATP-GRASP ENZYME FSQD"/>
    <property type="match status" value="1"/>
</dbReference>
<keyword evidence="3 4" id="KW-0067">ATP-binding</keyword>
<evidence type="ECO:0000256" key="1">
    <source>
        <dbReference type="ARBA" id="ARBA00022598"/>
    </source>
</evidence>
<dbReference type="InterPro" id="IPR011761">
    <property type="entry name" value="ATP-grasp"/>
</dbReference>
<dbReference type="PANTHER" id="PTHR43585">
    <property type="entry name" value="FUMIPYRROLE BIOSYNTHESIS PROTEIN C"/>
    <property type="match status" value="1"/>
</dbReference>
<evidence type="ECO:0000256" key="2">
    <source>
        <dbReference type="ARBA" id="ARBA00022741"/>
    </source>
</evidence>
<reference evidence="6 9" key="2">
    <citation type="submission" date="2019-07" db="EMBL/GenBank/DDBJ databases">
        <title>Whole genome shotgun sequence of Halolactibacillus halophilus NBRC 100868.</title>
        <authorList>
            <person name="Hosoyama A."/>
            <person name="Uohara A."/>
            <person name="Ohji S."/>
            <person name="Ichikawa N."/>
        </authorList>
    </citation>
    <scope>NUCLEOTIDE SEQUENCE [LARGE SCALE GENOMIC DNA]</scope>
    <source>
        <strain evidence="6 9">NBRC 100868</strain>
    </source>
</reference>
<sequence length="399" mass="46483">MSIVILNRVSKEEKNYADWLRDTTEEIYIFNHKESANTFNGERVNVKVFENYTQNGLVDYEVIKLHEKDSIKALVALEEGEIIRAGYLREYLNIEGQKYESAVKFRDKHLMKLKLSQNGINVPPFRMIKNKTDLIDFIKVEEYPVIIKPLDSWSSKGIEIIKNKAELKKCLLSNPLENHLVEKYINTPIYHVDGIIINNKYKFICSSAYINTPLAYKEYKSFGSVLFERGNNLSERLIEFVKHALSKMPLAKDMSFHVEVFHDERNNEFLICEMGSRTIGAGTDKIIKHSFNIDLDKILTQAVCGVDLDLEIKERNVSGQLFIRPKKGFLKHIPKKLPFEWCFDYEIKGYIGKYYDGSLMKSTEAYADIYFEGENQEELLSRVKILEQFMIDNTVWSCE</sequence>
<dbReference type="Pfam" id="PF02655">
    <property type="entry name" value="ATP-grasp_3"/>
    <property type="match status" value="1"/>
</dbReference>
<dbReference type="RefSeq" id="WP_159430172.1">
    <property type="nucleotide sequence ID" value="NZ_BJWI01000059.1"/>
</dbReference>
<dbReference type="GO" id="GO:0005524">
    <property type="term" value="F:ATP binding"/>
    <property type="evidence" value="ECO:0007669"/>
    <property type="project" value="UniProtKB-UniRule"/>
</dbReference>
<name>A0A1I5RWH6_9BACI</name>
<protein>
    <submittedName>
        <fullName evidence="7">ATP-grasp domain-containing protein</fullName>
    </submittedName>
    <submittedName>
        <fullName evidence="6">Carboxylate--amine ligase</fullName>
    </submittedName>
</protein>
<dbReference type="EMBL" id="BJWI01000059">
    <property type="protein sequence ID" value="GEM02785.1"/>
    <property type="molecule type" value="Genomic_DNA"/>
</dbReference>
<dbReference type="PROSITE" id="PS50975">
    <property type="entry name" value="ATP_GRASP"/>
    <property type="match status" value="1"/>
</dbReference>
<dbReference type="InterPro" id="IPR052032">
    <property type="entry name" value="ATP-dep_AA_Ligase"/>
</dbReference>
<dbReference type="Gene3D" id="3.30.470.20">
    <property type="entry name" value="ATP-grasp fold, B domain"/>
    <property type="match status" value="1"/>
</dbReference>
<dbReference type="EMBL" id="FOXC01000035">
    <property type="protein sequence ID" value="SFP62888.1"/>
    <property type="molecule type" value="Genomic_DNA"/>
</dbReference>
<dbReference type="STRING" id="306540.SAMN05421839_13526"/>
<accession>A0A1I5RWH6</accession>
<dbReference type="AlphaFoldDB" id="A0A1I5RWH6"/>
<keyword evidence="1 6" id="KW-0436">Ligase</keyword>
<dbReference type="InterPro" id="IPR003806">
    <property type="entry name" value="ATP-grasp_PylC-type"/>
</dbReference>
<feature type="domain" description="ATP-grasp" evidence="5">
    <location>
        <begin position="112"/>
        <end position="304"/>
    </location>
</feature>
<keyword evidence="9" id="KW-1185">Reference proteome</keyword>
<dbReference type="Gene3D" id="3.30.1490.20">
    <property type="entry name" value="ATP-grasp fold, A domain"/>
    <property type="match status" value="1"/>
</dbReference>